<feature type="transmembrane region" description="Helical" evidence="1">
    <location>
        <begin position="44"/>
        <end position="63"/>
    </location>
</feature>
<reference evidence="2" key="1">
    <citation type="submission" date="2019-03" db="EMBL/GenBank/DDBJ databases">
        <authorList>
            <person name="Hao L."/>
        </authorList>
    </citation>
    <scope>NUCLEOTIDE SEQUENCE</scope>
</reference>
<proteinExistence type="predicted"/>
<feature type="transmembrane region" description="Helical" evidence="1">
    <location>
        <begin position="69"/>
        <end position="90"/>
    </location>
</feature>
<sequence length="99" mass="10990">MPSLQEILVIILLFVLIFYLPRRLGRGGNGKKPEKALSALSGRVRLGVVVSAVWLLVWTVYLRPWSGEILGFALIALCPVILGWGVFWVIDGFRKNQGA</sequence>
<evidence type="ECO:0000256" key="1">
    <source>
        <dbReference type="SAM" id="Phobius"/>
    </source>
</evidence>
<dbReference type="EMBL" id="CAADRM010000084">
    <property type="protein sequence ID" value="VFU13762.1"/>
    <property type="molecule type" value="Genomic_DNA"/>
</dbReference>
<name>A0A485M473_9ZZZZ</name>
<protein>
    <submittedName>
        <fullName evidence="2">Uncharacterized protein</fullName>
    </submittedName>
</protein>
<keyword evidence="1" id="KW-0812">Transmembrane</keyword>
<evidence type="ECO:0000313" key="2">
    <source>
        <dbReference type="EMBL" id="VFU13762.1"/>
    </source>
</evidence>
<dbReference type="AlphaFoldDB" id="A0A485M473"/>
<keyword evidence="1" id="KW-1133">Transmembrane helix</keyword>
<feature type="transmembrane region" description="Helical" evidence="1">
    <location>
        <begin position="6"/>
        <end position="24"/>
    </location>
</feature>
<organism evidence="2">
    <name type="scientific">anaerobic digester metagenome</name>
    <dbReference type="NCBI Taxonomy" id="1263854"/>
    <lineage>
        <taxon>unclassified sequences</taxon>
        <taxon>metagenomes</taxon>
        <taxon>ecological metagenomes</taxon>
    </lineage>
</organism>
<keyword evidence="1" id="KW-0472">Membrane</keyword>
<accession>A0A485M473</accession>
<gene>
    <name evidence="2" type="ORF">SCFA_220016</name>
</gene>